<dbReference type="InterPro" id="IPR025738">
    <property type="entry name" value="BatD"/>
</dbReference>
<keyword evidence="1" id="KW-1133">Transmembrane helix</keyword>
<feature type="signal peptide" evidence="2">
    <location>
        <begin position="1"/>
        <end position="16"/>
    </location>
</feature>
<sequence>MKKILLGLILFCVAHAGFTTVTLQLESSKVQAGDTVRLILTLDGAEADNVPDLTPLQKEFTIVGTERSMNYTVINGRAQSMGQWLILLLPKKTGILTIPEIQVGQEKTAPATLEVTEESLQTQSSDSNQPKDVKLLVEVSEENPFINQQIIYTVKLYNSRHLVNADYQPPQVEDALLIPLETGRRYQTAENGRLYTVEEQRYAIFPQKSGPLKIIPPTFNAVIYEAVPKRVRERAKPISINVKPVPTPYTGKTWLPAKQVNLSESYDNSGLSLQQGTTLVRTVTLQATAVPAQLLPRLDFGSSTDFSIYPEKPVEKNSFQQSDLVGTITFKMTYLFNKAGQITIPAFKLMWFNTVTGKEEIAALPERIIQIRATNNVTSNTTKSSAIPAAQSLKEAPSVDNPAVVAKKETTELAPAVNASSNLGWWIALVFALAWLLTLGLWFWQRMGENSRYTRKHALKNLQDACLRNDASAARDALMHWAHKQWPDTNLLNLTDVESKVDDVILREQIRELAQALYHKNAKASWRGEPLWRAILSFKEKGGKTTTHNNNSLPPMHKL</sequence>
<keyword evidence="1" id="KW-0472">Membrane</keyword>
<evidence type="ECO:0000256" key="1">
    <source>
        <dbReference type="SAM" id="Phobius"/>
    </source>
</evidence>
<gene>
    <name evidence="4" type="ORF">clem_00720</name>
</gene>
<dbReference type="Pfam" id="PF25607">
    <property type="entry name" value="DUF7939"/>
    <property type="match status" value="1"/>
</dbReference>
<protein>
    <recommendedName>
        <fullName evidence="3">DUF7939 domain-containing protein</fullName>
    </recommendedName>
</protein>
<dbReference type="PANTHER" id="PTHR40940:SF1">
    <property type="entry name" value="PROTEIN BATD"/>
    <property type="match status" value="1"/>
</dbReference>
<dbReference type="InterPro" id="IPR057699">
    <property type="entry name" value="DUF7939"/>
</dbReference>
<dbReference type="PANTHER" id="PTHR40940">
    <property type="entry name" value="PROTEIN BATD-RELATED"/>
    <property type="match status" value="1"/>
</dbReference>
<keyword evidence="5" id="KW-1185">Reference proteome</keyword>
<evidence type="ECO:0000256" key="2">
    <source>
        <dbReference type="SAM" id="SignalP"/>
    </source>
</evidence>
<evidence type="ECO:0000259" key="3">
    <source>
        <dbReference type="Pfam" id="PF25607"/>
    </source>
</evidence>
<proteinExistence type="predicted"/>
<dbReference type="EMBL" id="CP016397">
    <property type="protein sequence ID" value="ASQ44710.1"/>
    <property type="molecule type" value="Genomic_DNA"/>
</dbReference>
<dbReference type="OrthoDB" id="5293418at2"/>
<dbReference type="RefSeq" id="WP_094089850.1">
    <property type="nucleotide sequence ID" value="NZ_CP016397.1"/>
</dbReference>
<dbReference type="AlphaFoldDB" id="A0A222NYP2"/>
<feature type="transmembrane region" description="Helical" evidence="1">
    <location>
        <begin position="423"/>
        <end position="444"/>
    </location>
</feature>
<evidence type="ECO:0000313" key="5">
    <source>
        <dbReference type="Proteomes" id="UP000201728"/>
    </source>
</evidence>
<dbReference type="Pfam" id="PF13584">
    <property type="entry name" value="BatD"/>
    <property type="match status" value="1"/>
</dbReference>
<accession>A0A222NYP2</accession>
<feature type="chain" id="PRO_5012917218" description="DUF7939 domain-containing protein" evidence="2">
    <location>
        <begin position="17"/>
        <end position="559"/>
    </location>
</feature>
<reference evidence="5" key="1">
    <citation type="submission" date="2016-07" db="EMBL/GenBank/DDBJ databases">
        <authorList>
            <person name="Florea S."/>
            <person name="Webb J.S."/>
            <person name="Jaromczyk J."/>
            <person name="Schardl C.L."/>
        </authorList>
    </citation>
    <scope>NUCLEOTIDE SEQUENCE [LARGE SCALE GENOMIC DNA]</scope>
    <source>
        <strain evidence="5">CDC-D5610</strain>
    </source>
</reference>
<dbReference type="KEGG" id="lcd:clem_00720"/>
<keyword evidence="1" id="KW-0812">Transmembrane</keyword>
<feature type="domain" description="DUF7939" evidence="3">
    <location>
        <begin position="456"/>
        <end position="540"/>
    </location>
</feature>
<dbReference type="Proteomes" id="UP000201728">
    <property type="component" value="Chromosome"/>
</dbReference>
<evidence type="ECO:0000313" key="4">
    <source>
        <dbReference type="EMBL" id="ASQ44710.1"/>
    </source>
</evidence>
<name>A0A222NYP2_9GAMM</name>
<organism evidence="4 5">
    <name type="scientific">Legionella clemsonensis</name>
    <dbReference type="NCBI Taxonomy" id="1867846"/>
    <lineage>
        <taxon>Bacteria</taxon>
        <taxon>Pseudomonadati</taxon>
        <taxon>Pseudomonadota</taxon>
        <taxon>Gammaproteobacteria</taxon>
        <taxon>Legionellales</taxon>
        <taxon>Legionellaceae</taxon>
        <taxon>Legionella</taxon>
    </lineage>
</organism>
<keyword evidence="2" id="KW-0732">Signal</keyword>